<gene>
    <name evidence="2" type="ORF">SCLCIDRAFT_162096</name>
</gene>
<dbReference type="InParanoid" id="A0A0C3AAA2"/>
<keyword evidence="3" id="KW-1185">Reference proteome</keyword>
<dbReference type="Proteomes" id="UP000053989">
    <property type="component" value="Unassembled WGS sequence"/>
</dbReference>
<evidence type="ECO:0000313" key="3">
    <source>
        <dbReference type="Proteomes" id="UP000053989"/>
    </source>
</evidence>
<dbReference type="HOGENOM" id="CLU_2741497_0_0_1"/>
<keyword evidence="1" id="KW-1133">Transmembrane helix</keyword>
<proteinExistence type="predicted"/>
<accession>A0A0C3AAA2</accession>
<protein>
    <submittedName>
        <fullName evidence="2">Uncharacterized protein</fullName>
    </submittedName>
</protein>
<dbReference type="EMBL" id="KN822004">
    <property type="protein sequence ID" value="KIM70668.1"/>
    <property type="molecule type" value="Genomic_DNA"/>
</dbReference>
<keyword evidence="1" id="KW-0812">Transmembrane</keyword>
<reference evidence="2 3" key="1">
    <citation type="submission" date="2014-04" db="EMBL/GenBank/DDBJ databases">
        <authorList>
            <consortium name="DOE Joint Genome Institute"/>
            <person name="Kuo A."/>
            <person name="Kohler A."/>
            <person name="Nagy L.G."/>
            <person name="Floudas D."/>
            <person name="Copeland A."/>
            <person name="Barry K.W."/>
            <person name="Cichocki N."/>
            <person name="Veneault-Fourrey C."/>
            <person name="LaButti K."/>
            <person name="Lindquist E.A."/>
            <person name="Lipzen A."/>
            <person name="Lundell T."/>
            <person name="Morin E."/>
            <person name="Murat C."/>
            <person name="Sun H."/>
            <person name="Tunlid A."/>
            <person name="Henrissat B."/>
            <person name="Grigoriev I.V."/>
            <person name="Hibbett D.S."/>
            <person name="Martin F."/>
            <person name="Nordberg H.P."/>
            <person name="Cantor M.N."/>
            <person name="Hua S.X."/>
        </authorList>
    </citation>
    <scope>NUCLEOTIDE SEQUENCE [LARGE SCALE GENOMIC DNA]</scope>
    <source>
        <strain evidence="2 3">Foug A</strain>
    </source>
</reference>
<evidence type="ECO:0000256" key="1">
    <source>
        <dbReference type="SAM" id="Phobius"/>
    </source>
</evidence>
<feature type="transmembrane region" description="Helical" evidence="1">
    <location>
        <begin position="12"/>
        <end position="37"/>
    </location>
</feature>
<evidence type="ECO:0000313" key="2">
    <source>
        <dbReference type="EMBL" id="KIM70668.1"/>
    </source>
</evidence>
<dbReference type="AlphaFoldDB" id="A0A0C3AAA2"/>
<reference evidence="3" key="2">
    <citation type="submission" date="2015-01" db="EMBL/GenBank/DDBJ databases">
        <title>Evolutionary Origins and Diversification of the Mycorrhizal Mutualists.</title>
        <authorList>
            <consortium name="DOE Joint Genome Institute"/>
            <consortium name="Mycorrhizal Genomics Consortium"/>
            <person name="Kohler A."/>
            <person name="Kuo A."/>
            <person name="Nagy L.G."/>
            <person name="Floudas D."/>
            <person name="Copeland A."/>
            <person name="Barry K.W."/>
            <person name="Cichocki N."/>
            <person name="Veneault-Fourrey C."/>
            <person name="LaButti K."/>
            <person name="Lindquist E.A."/>
            <person name="Lipzen A."/>
            <person name="Lundell T."/>
            <person name="Morin E."/>
            <person name="Murat C."/>
            <person name="Riley R."/>
            <person name="Ohm R."/>
            <person name="Sun H."/>
            <person name="Tunlid A."/>
            <person name="Henrissat B."/>
            <person name="Grigoriev I.V."/>
            <person name="Hibbett D.S."/>
            <person name="Martin F."/>
        </authorList>
    </citation>
    <scope>NUCLEOTIDE SEQUENCE [LARGE SCALE GENOMIC DNA]</scope>
    <source>
        <strain evidence="3">Foug A</strain>
    </source>
</reference>
<organism evidence="2 3">
    <name type="scientific">Scleroderma citrinum Foug A</name>
    <dbReference type="NCBI Taxonomy" id="1036808"/>
    <lineage>
        <taxon>Eukaryota</taxon>
        <taxon>Fungi</taxon>
        <taxon>Dikarya</taxon>
        <taxon>Basidiomycota</taxon>
        <taxon>Agaricomycotina</taxon>
        <taxon>Agaricomycetes</taxon>
        <taxon>Agaricomycetidae</taxon>
        <taxon>Boletales</taxon>
        <taxon>Sclerodermatineae</taxon>
        <taxon>Sclerodermataceae</taxon>
        <taxon>Scleroderma</taxon>
    </lineage>
</organism>
<name>A0A0C3AAA2_9AGAM</name>
<sequence length="71" mass="7520">MEGSSILNPICIRWNCFVILILASLDIAALAVCAWTVGHKEAGLNDSLVSGTHRVRSHAKPAGTLLCHIGP</sequence>
<keyword evidence="1" id="KW-0472">Membrane</keyword>